<reference evidence="5" key="1">
    <citation type="journal article" date="2019" name="Int. J. Syst. Evol. Microbiol.">
        <title>The Global Catalogue of Microorganisms (GCM) 10K type strain sequencing project: providing services to taxonomists for standard genome sequencing and annotation.</title>
        <authorList>
            <consortium name="The Broad Institute Genomics Platform"/>
            <consortium name="The Broad Institute Genome Sequencing Center for Infectious Disease"/>
            <person name="Wu L."/>
            <person name="Ma J."/>
        </authorList>
    </citation>
    <scope>NUCLEOTIDE SEQUENCE [LARGE SCALE GENOMIC DNA]</scope>
    <source>
        <strain evidence="5">CGMCC 1.15399</strain>
    </source>
</reference>
<evidence type="ECO:0000313" key="4">
    <source>
        <dbReference type="EMBL" id="MFD1545863.1"/>
    </source>
</evidence>
<gene>
    <name evidence="4" type="ORF">ACFSJ0_53105</name>
</gene>
<accession>A0ABW4GU37</accession>
<organism evidence="4 5">
    <name type="scientific">Nonomuraea guangzhouensis</name>
    <dbReference type="NCBI Taxonomy" id="1291555"/>
    <lineage>
        <taxon>Bacteria</taxon>
        <taxon>Bacillati</taxon>
        <taxon>Actinomycetota</taxon>
        <taxon>Actinomycetes</taxon>
        <taxon>Streptosporangiales</taxon>
        <taxon>Streptosporangiaceae</taxon>
        <taxon>Nonomuraea</taxon>
    </lineage>
</organism>
<keyword evidence="1 2" id="KW-0732">Signal</keyword>
<keyword evidence="5" id="KW-1185">Reference proteome</keyword>
<dbReference type="Pfam" id="PF00497">
    <property type="entry name" value="SBP_bac_3"/>
    <property type="match status" value="1"/>
</dbReference>
<dbReference type="PROSITE" id="PS51257">
    <property type="entry name" value="PROKAR_LIPOPROTEIN"/>
    <property type="match status" value="1"/>
</dbReference>
<sequence length="307" mass="31772">MNIRTSIPLRKTTAAVALLGTVLGASACGESLNEAKTAGSVQSKDDGLAMLLPKAVRDKGTITVAAAVYAPAVMVPPGGGEPTGWDIQITRETAALLGLKVKFTIIPFDGVIPGLQAGRYDAATGEINVTDDRTKIVRFVVNHVSRDAFMVKADSKYAKFQDPLDACGLIVGASLGSSEAALANKLAAGCDTAGKAPLTVKTFADQATVNLALSQGRIAANIASGSQVAYSVKQSKGKFKVAEMGFGPEIKTGFVLPNNANTAEMAKAFEAATNKLIETGGLQRILNEQNLGLGAVKKSEVIPPVEN</sequence>
<dbReference type="SMART" id="SM00062">
    <property type="entry name" value="PBPb"/>
    <property type="match status" value="1"/>
</dbReference>
<evidence type="ECO:0000313" key="5">
    <source>
        <dbReference type="Proteomes" id="UP001597097"/>
    </source>
</evidence>
<evidence type="ECO:0000256" key="1">
    <source>
        <dbReference type="ARBA" id="ARBA00022729"/>
    </source>
</evidence>
<dbReference type="RefSeq" id="WP_219537938.1">
    <property type="nucleotide sequence ID" value="NZ_JAHKRM010000042.1"/>
</dbReference>
<comment type="caution">
    <text evidence="4">The sequence shown here is derived from an EMBL/GenBank/DDBJ whole genome shotgun (WGS) entry which is preliminary data.</text>
</comment>
<feature type="chain" id="PRO_5047541439" evidence="2">
    <location>
        <begin position="28"/>
        <end position="307"/>
    </location>
</feature>
<dbReference type="InterPro" id="IPR001638">
    <property type="entry name" value="Solute-binding_3/MltF_N"/>
</dbReference>
<proteinExistence type="predicted"/>
<evidence type="ECO:0000256" key="2">
    <source>
        <dbReference type="SAM" id="SignalP"/>
    </source>
</evidence>
<evidence type="ECO:0000259" key="3">
    <source>
        <dbReference type="SMART" id="SM00062"/>
    </source>
</evidence>
<feature type="domain" description="Solute-binding protein family 3/N-terminal" evidence="3">
    <location>
        <begin position="61"/>
        <end position="294"/>
    </location>
</feature>
<dbReference type="PANTHER" id="PTHR35936:SF17">
    <property type="entry name" value="ARGININE-BINDING EXTRACELLULAR PROTEIN ARTP"/>
    <property type="match status" value="1"/>
</dbReference>
<name>A0ABW4GU37_9ACTN</name>
<dbReference type="PANTHER" id="PTHR35936">
    <property type="entry name" value="MEMBRANE-BOUND LYTIC MUREIN TRANSGLYCOSYLASE F"/>
    <property type="match status" value="1"/>
</dbReference>
<protein>
    <submittedName>
        <fullName evidence="4">Transporter substrate-binding domain-containing protein</fullName>
    </submittedName>
</protein>
<feature type="signal peptide" evidence="2">
    <location>
        <begin position="1"/>
        <end position="27"/>
    </location>
</feature>
<dbReference type="Proteomes" id="UP001597097">
    <property type="component" value="Unassembled WGS sequence"/>
</dbReference>
<dbReference type="EMBL" id="JBHUCM010000051">
    <property type="protein sequence ID" value="MFD1545863.1"/>
    <property type="molecule type" value="Genomic_DNA"/>
</dbReference>